<keyword evidence="1" id="KW-0472">Membrane</keyword>
<gene>
    <name evidence="2" type="ORF">A2840_00905</name>
</gene>
<dbReference type="EMBL" id="MHIG01000033">
    <property type="protein sequence ID" value="OGY46406.1"/>
    <property type="molecule type" value="Genomic_DNA"/>
</dbReference>
<evidence type="ECO:0000256" key="1">
    <source>
        <dbReference type="SAM" id="Phobius"/>
    </source>
</evidence>
<proteinExistence type="predicted"/>
<reference evidence="2 3" key="1">
    <citation type="journal article" date="2016" name="Nat. Commun.">
        <title>Thousands of microbial genomes shed light on interconnected biogeochemical processes in an aquifer system.</title>
        <authorList>
            <person name="Anantharaman K."/>
            <person name="Brown C.T."/>
            <person name="Hug L.A."/>
            <person name="Sharon I."/>
            <person name="Castelle C.J."/>
            <person name="Probst A.J."/>
            <person name="Thomas B.C."/>
            <person name="Singh A."/>
            <person name="Wilkins M.J."/>
            <person name="Karaoz U."/>
            <person name="Brodie E.L."/>
            <person name="Williams K.H."/>
            <person name="Hubbard S.S."/>
            <person name="Banfield J.F."/>
        </authorList>
    </citation>
    <scope>NUCLEOTIDE SEQUENCE [LARGE SCALE GENOMIC DNA]</scope>
</reference>
<evidence type="ECO:0000313" key="3">
    <source>
        <dbReference type="Proteomes" id="UP000178385"/>
    </source>
</evidence>
<organism evidence="2 3">
    <name type="scientific">Candidatus Buchananbacteria bacterium RIFCSPHIGHO2_01_FULL_47_11b</name>
    <dbReference type="NCBI Taxonomy" id="1797537"/>
    <lineage>
        <taxon>Bacteria</taxon>
        <taxon>Candidatus Buchananiibacteriota</taxon>
    </lineage>
</organism>
<dbReference type="AlphaFoldDB" id="A0A1G1Y3K9"/>
<protein>
    <recommendedName>
        <fullName evidence="4">DUF5050 domain-containing protein</fullName>
    </recommendedName>
</protein>
<evidence type="ECO:0008006" key="4">
    <source>
        <dbReference type="Google" id="ProtNLM"/>
    </source>
</evidence>
<name>A0A1G1Y3K9_9BACT</name>
<evidence type="ECO:0000313" key="2">
    <source>
        <dbReference type="EMBL" id="OGY46406.1"/>
    </source>
</evidence>
<feature type="transmembrane region" description="Helical" evidence="1">
    <location>
        <begin position="7"/>
        <end position="29"/>
    </location>
</feature>
<comment type="caution">
    <text evidence="2">The sequence shown here is derived from an EMBL/GenBank/DDBJ whole genome shotgun (WGS) entry which is preliminary data.</text>
</comment>
<dbReference type="Proteomes" id="UP000178385">
    <property type="component" value="Unassembled WGS sequence"/>
</dbReference>
<accession>A0A1G1Y3K9</accession>
<keyword evidence="1" id="KW-0812">Transmembrane</keyword>
<dbReference type="InterPro" id="IPR011042">
    <property type="entry name" value="6-blade_b-propeller_TolB-like"/>
</dbReference>
<keyword evidence="1" id="KW-1133">Transmembrane helix</keyword>
<sequence>MQLNWKKIALIGGFIAVVFIIGYLLYALFLRPAQPSQPATNTNISPVTGLPTAGTNVNIPTAGTPGDLPFGAGGTATVPGPPPTVSTGPAVSDVASGGLTRSTAVTSSQVIGTAVARDGSGVIFYEPSSGQFFKTDSRGSANKLTDEIFFEVEKVTWSPNQTQAVLEYPDGSNILYDFSNKRQITIPTHWKDFSFSPTGSQIVFKSIGTSQDNRWLAVSNTDGSRAIKIEHLGDKDATVYPDWSPNSQIIASYSEPSGADAQNLYFIGLNDENFKLIRIDGWNFQGKWSTSGDKLLYSTYSSQTSYKPALTIVSAQGDLIGENKKNLDLQTWAEKCTFADNTTLYCAVPQDLREGAGIFNELDNSPTDLYRIDLKTGFKSKIAIPEESHNMSSLMVSPDSSTLFYTNKFNGLLYQLRLR</sequence>
<dbReference type="Gene3D" id="2.120.10.30">
    <property type="entry name" value="TolB, C-terminal domain"/>
    <property type="match status" value="1"/>
</dbReference>
<dbReference type="SUPFAM" id="SSF82171">
    <property type="entry name" value="DPP6 N-terminal domain-like"/>
    <property type="match status" value="1"/>
</dbReference>